<dbReference type="Gene3D" id="1.10.10.10">
    <property type="entry name" value="Winged helix-like DNA-binding domain superfamily/Winged helix DNA-binding domain"/>
    <property type="match status" value="1"/>
</dbReference>
<dbReference type="Pfam" id="PF02082">
    <property type="entry name" value="Rrf2"/>
    <property type="match status" value="1"/>
</dbReference>
<dbReference type="PANTHER" id="PTHR33221">
    <property type="entry name" value="WINGED HELIX-TURN-HELIX TRANSCRIPTIONAL REGULATOR, RRF2 FAMILY"/>
    <property type="match status" value="1"/>
</dbReference>
<dbReference type="GO" id="GO:0003700">
    <property type="term" value="F:DNA-binding transcription factor activity"/>
    <property type="evidence" value="ECO:0007669"/>
    <property type="project" value="TreeGrafter"/>
</dbReference>
<evidence type="ECO:0000313" key="1">
    <source>
        <dbReference type="EMBL" id="MXQ72558.1"/>
    </source>
</evidence>
<sequence>MSSDFMIAIHALAYLKIHERQVSSEELAQNMCVNPVRVRKVMAALNKAEIISTRKGIDGGYSFSLPDEKITLAMIYDALPIQMFNTSWRSGDVNMNCMISSGMSQLMDGVYADMEKSCRATLTTMTLHDVVDQLEAIRESRKHEHE</sequence>
<dbReference type="AlphaFoldDB" id="A0A6N8U2Q0"/>
<proteinExistence type="predicted"/>
<dbReference type="GO" id="GO:0005829">
    <property type="term" value="C:cytosol"/>
    <property type="evidence" value="ECO:0007669"/>
    <property type="project" value="TreeGrafter"/>
</dbReference>
<evidence type="ECO:0000313" key="2">
    <source>
        <dbReference type="Proteomes" id="UP000434036"/>
    </source>
</evidence>
<dbReference type="InterPro" id="IPR036390">
    <property type="entry name" value="WH_DNA-bd_sf"/>
</dbReference>
<dbReference type="PROSITE" id="PS51197">
    <property type="entry name" value="HTH_RRF2_2"/>
    <property type="match status" value="1"/>
</dbReference>
<protein>
    <submittedName>
        <fullName evidence="1">Transcriptional regulator</fullName>
    </submittedName>
</protein>
<accession>A0A6N8U2Q0</accession>
<dbReference type="PANTHER" id="PTHR33221:SF15">
    <property type="entry name" value="HTH-TYPE TRANSCRIPTIONAL REGULATOR YWGB-RELATED"/>
    <property type="match status" value="1"/>
</dbReference>
<dbReference type="InterPro" id="IPR000944">
    <property type="entry name" value="Tscrpt_reg_Rrf2"/>
</dbReference>
<reference evidence="1 2" key="1">
    <citation type="submission" date="2019-12" db="EMBL/GenBank/DDBJ databases">
        <authorList>
            <person name="Yang R."/>
        </authorList>
    </citation>
    <scope>NUCLEOTIDE SEQUENCE [LARGE SCALE GENOMIC DNA]</scope>
    <source>
        <strain evidence="1 2">DONG20-135</strain>
    </source>
</reference>
<dbReference type="Proteomes" id="UP000434036">
    <property type="component" value="Unassembled WGS sequence"/>
</dbReference>
<reference evidence="1 2" key="2">
    <citation type="submission" date="2020-01" db="EMBL/GenBank/DDBJ databases">
        <title>Clostridiaceae sp. nov. isolated from the gut of human by culturomics.</title>
        <authorList>
            <person name="Chang Y."/>
        </authorList>
    </citation>
    <scope>NUCLEOTIDE SEQUENCE [LARGE SCALE GENOMIC DNA]</scope>
    <source>
        <strain evidence="1 2">DONG20-135</strain>
    </source>
</reference>
<dbReference type="EMBL" id="WUUQ01000001">
    <property type="protein sequence ID" value="MXQ72558.1"/>
    <property type="molecule type" value="Genomic_DNA"/>
</dbReference>
<comment type="caution">
    <text evidence="1">The sequence shown here is derived from an EMBL/GenBank/DDBJ whole genome shotgun (WGS) entry which is preliminary data.</text>
</comment>
<organism evidence="1 2">
    <name type="scientific">Copranaerobaculum intestinale</name>
    <dbReference type="NCBI Taxonomy" id="2692629"/>
    <lineage>
        <taxon>Bacteria</taxon>
        <taxon>Bacillati</taxon>
        <taxon>Bacillota</taxon>
        <taxon>Erysipelotrichia</taxon>
        <taxon>Erysipelotrichales</taxon>
        <taxon>Erysipelotrichaceae</taxon>
        <taxon>Copranaerobaculum</taxon>
    </lineage>
</organism>
<gene>
    <name evidence="1" type="ORF">GSF08_01195</name>
</gene>
<dbReference type="InterPro" id="IPR036388">
    <property type="entry name" value="WH-like_DNA-bd_sf"/>
</dbReference>
<dbReference type="SUPFAM" id="SSF46785">
    <property type="entry name" value="Winged helix' DNA-binding domain"/>
    <property type="match status" value="1"/>
</dbReference>
<name>A0A6N8U2Q0_9FIRM</name>
<keyword evidence="2" id="KW-1185">Reference proteome</keyword>
<dbReference type="RefSeq" id="WP_160624048.1">
    <property type="nucleotide sequence ID" value="NZ_WUUQ01000001.1"/>
</dbReference>